<dbReference type="InterPro" id="IPR023168">
    <property type="entry name" value="GatB_Yqey_C_2"/>
</dbReference>
<evidence type="ECO:0008006" key="3">
    <source>
        <dbReference type="Google" id="ProtNLM"/>
    </source>
</evidence>
<dbReference type="Proteomes" id="UP000188603">
    <property type="component" value="Chromosome"/>
</dbReference>
<dbReference type="RefSeq" id="WP_077719174.1">
    <property type="nucleotide sequence ID" value="NZ_CP019699.1"/>
</dbReference>
<accession>A0A1U9K5M4</accession>
<dbReference type="InterPro" id="IPR019004">
    <property type="entry name" value="YqeY/Aim41"/>
</dbReference>
<dbReference type="KEGG" id="ntr:B0W44_05715"/>
<dbReference type="Gene3D" id="1.10.10.410">
    <property type="match status" value="1"/>
</dbReference>
<evidence type="ECO:0000313" key="1">
    <source>
        <dbReference type="EMBL" id="AQS55355.1"/>
    </source>
</evidence>
<dbReference type="Pfam" id="PF09424">
    <property type="entry name" value="YqeY"/>
    <property type="match status" value="1"/>
</dbReference>
<proteinExistence type="predicted"/>
<dbReference type="PANTHER" id="PTHR28055:SF1">
    <property type="entry name" value="ALTERED INHERITANCE OF MITOCHONDRIA PROTEIN 41, MITOCHONDRIAL"/>
    <property type="match status" value="1"/>
</dbReference>
<dbReference type="SUPFAM" id="SSF89095">
    <property type="entry name" value="GatB/YqeY motif"/>
    <property type="match status" value="1"/>
</dbReference>
<organism evidence="1 2">
    <name type="scientific">Novibacillus thermophilus</name>
    <dbReference type="NCBI Taxonomy" id="1471761"/>
    <lineage>
        <taxon>Bacteria</taxon>
        <taxon>Bacillati</taxon>
        <taxon>Bacillota</taxon>
        <taxon>Bacilli</taxon>
        <taxon>Bacillales</taxon>
        <taxon>Thermoactinomycetaceae</taxon>
        <taxon>Novibacillus</taxon>
    </lineage>
</organism>
<dbReference type="PANTHER" id="PTHR28055">
    <property type="entry name" value="ALTERED INHERITANCE OF MITOCHONDRIA PROTEIN 41, MITOCHONDRIAL"/>
    <property type="match status" value="1"/>
</dbReference>
<dbReference type="Gene3D" id="1.10.1510.10">
    <property type="entry name" value="Uncharacterised protein YqeY/AIM41 PF09424, N-terminal domain"/>
    <property type="match status" value="1"/>
</dbReference>
<sequence length="148" mass="16760">MSLSERLVQDMKAAMKAKDKDTLSVIRTVRASIKNREIERGSELSDEDITDVLSRELKQRNDSLQEFKKAGREDLVTKTEREITVLKCYLPEPLSEEALRKLVKETVKEVGANTRADMGKVMSALMPNVKGRADGKLVNRLVQEELTK</sequence>
<gene>
    <name evidence="1" type="ORF">B0W44_05715</name>
</gene>
<dbReference type="STRING" id="1471761.B0W44_05715"/>
<keyword evidence="2" id="KW-1185">Reference proteome</keyword>
<reference evidence="1 2" key="1">
    <citation type="journal article" date="2015" name="Int. J. Syst. Evol. Microbiol.">
        <title>Novibacillus thermophilus gen. nov., sp. nov., a Gram-staining-negative and moderately thermophilic member of the family Thermoactinomycetaceae.</title>
        <authorList>
            <person name="Yang G."/>
            <person name="Chen J."/>
            <person name="Zhou S."/>
        </authorList>
    </citation>
    <scope>NUCLEOTIDE SEQUENCE [LARGE SCALE GENOMIC DNA]</scope>
    <source>
        <strain evidence="1 2">SG-1</strain>
    </source>
</reference>
<dbReference type="OrthoDB" id="9794041at2"/>
<protein>
    <recommendedName>
        <fullName evidence="3">Aspartyl-tRNA amidotransferase</fullName>
    </recommendedName>
</protein>
<name>A0A1U9K5M4_9BACL</name>
<dbReference type="InterPro" id="IPR042184">
    <property type="entry name" value="YqeY/Aim41_N"/>
</dbReference>
<dbReference type="GO" id="GO:0016884">
    <property type="term" value="F:carbon-nitrogen ligase activity, with glutamine as amido-N-donor"/>
    <property type="evidence" value="ECO:0007669"/>
    <property type="project" value="InterPro"/>
</dbReference>
<dbReference type="EMBL" id="CP019699">
    <property type="protein sequence ID" value="AQS55355.1"/>
    <property type="molecule type" value="Genomic_DNA"/>
</dbReference>
<dbReference type="InterPro" id="IPR003789">
    <property type="entry name" value="Asn/Gln_tRNA_amidoTrase-B-like"/>
</dbReference>
<dbReference type="AlphaFoldDB" id="A0A1U9K5M4"/>
<evidence type="ECO:0000313" key="2">
    <source>
        <dbReference type="Proteomes" id="UP000188603"/>
    </source>
</evidence>